<feature type="compositionally biased region" description="Gly residues" evidence="1">
    <location>
        <begin position="12"/>
        <end position="22"/>
    </location>
</feature>
<feature type="region of interest" description="Disordered" evidence="1">
    <location>
        <begin position="73"/>
        <end position="101"/>
    </location>
</feature>
<dbReference type="EMBL" id="RXGB01008552">
    <property type="protein sequence ID" value="TMW84744.1"/>
    <property type="molecule type" value="Genomic_DNA"/>
</dbReference>
<feature type="region of interest" description="Disordered" evidence="1">
    <location>
        <begin position="1"/>
        <end position="35"/>
    </location>
</feature>
<sequence length="149" mass="15634">MVAQIETNAAADGGGGGGGMVGGSSPPVDESQEQLEKTKTLICALNFLSRNLPIPPDVFDAVSSIYNSDANDVDIGEGDASPADVDSLSVQNGPGMGSYGDLMADFEESLLSQRSSYTSGSGLTKLKEDRFRSHIQHRLTELEGNHSLD</sequence>
<proteinExistence type="predicted"/>
<evidence type="ECO:0000313" key="2">
    <source>
        <dbReference type="EMBL" id="TMW84744.1"/>
    </source>
</evidence>
<evidence type="ECO:0000256" key="1">
    <source>
        <dbReference type="SAM" id="MobiDB-lite"/>
    </source>
</evidence>
<gene>
    <name evidence="2" type="ORF">EJD97_024500</name>
</gene>
<organism evidence="2">
    <name type="scientific">Solanum chilense</name>
    <name type="common">Tomato</name>
    <name type="synonym">Lycopersicon chilense</name>
    <dbReference type="NCBI Taxonomy" id="4083"/>
    <lineage>
        <taxon>Eukaryota</taxon>
        <taxon>Viridiplantae</taxon>
        <taxon>Streptophyta</taxon>
        <taxon>Embryophyta</taxon>
        <taxon>Tracheophyta</taxon>
        <taxon>Spermatophyta</taxon>
        <taxon>Magnoliopsida</taxon>
        <taxon>eudicotyledons</taxon>
        <taxon>Gunneridae</taxon>
        <taxon>Pentapetalae</taxon>
        <taxon>asterids</taxon>
        <taxon>lamiids</taxon>
        <taxon>Solanales</taxon>
        <taxon>Solanaceae</taxon>
        <taxon>Solanoideae</taxon>
        <taxon>Solaneae</taxon>
        <taxon>Solanum</taxon>
        <taxon>Solanum subgen. Lycopersicon</taxon>
    </lineage>
</organism>
<protein>
    <submittedName>
        <fullName evidence="2">Uncharacterized protein</fullName>
    </submittedName>
</protein>
<accession>A0A6N2AT75</accession>
<comment type="caution">
    <text evidence="2">The sequence shown here is derived from an EMBL/GenBank/DDBJ whole genome shotgun (WGS) entry which is preliminary data.</text>
</comment>
<reference evidence="2" key="1">
    <citation type="submission" date="2019-05" db="EMBL/GenBank/DDBJ databases">
        <title>The de novo reference genome and transcriptome assemblies of the wild tomato species Solanum chilense.</title>
        <authorList>
            <person name="Stam R."/>
            <person name="Nosenko T."/>
            <person name="Hoerger A.C."/>
            <person name="Stephan W."/>
            <person name="Seidel M.A."/>
            <person name="Kuhn J.M.M."/>
            <person name="Haberer G."/>
            <person name="Tellier A."/>
        </authorList>
    </citation>
    <scope>NUCLEOTIDE SEQUENCE</scope>
    <source>
        <tissue evidence="2">Mature leaves</tissue>
    </source>
</reference>
<dbReference type="AlphaFoldDB" id="A0A6N2AT75"/>
<name>A0A6N2AT75_SOLCI</name>